<dbReference type="AlphaFoldDB" id="A0AAD8KJ77"/>
<keyword evidence="6 8" id="KW-0326">Glycosidase</keyword>
<evidence type="ECO:0000313" key="10">
    <source>
        <dbReference type="EMBL" id="KAK1423989.1"/>
    </source>
</evidence>
<reference evidence="10" key="1">
    <citation type="journal article" date="2023" name="bioRxiv">
        <title>Improved chromosome-level genome assembly for marigold (Tagetes erecta).</title>
        <authorList>
            <person name="Jiang F."/>
            <person name="Yuan L."/>
            <person name="Wang S."/>
            <person name="Wang H."/>
            <person name="Xu D."/>
            <person name="Wang A."/>
            <person name="Fan W."/>
        </authorList>
    </citation>
    <scope>NUCLEOTIDE SEQUENCE</scope>
    <source>
        <strain evidence="10">WSJ</strain>
        <tissue evidence="10">Leaf</tissue>
    </source>
</reference>
<evidence type="ECO:0000313" key="11">
    <source>
        <dbReference type="Proteomes" id="UP001229421"/>
    </source>
</evidence>
<dbReference type="InterPro" id="IPR012334">
    <property type="entry name" value="Pectin_lyas_fold"/>
</dbReference>
<dbReference type="GO" id="GO:0005975">
    <property type="term" value="P:carbohydrate metabolic process"/>
    <property type="evidence" value="ECO:0007669"/>
    <property type="project" value="InterPro"/>
</dbReference>
<dbReference type="Proteomes" id="UP001229421">
    <property type="component" value="Unassembled WGS sequence"/>
</dbReference>
<gene>
    <name evidence="10" type="ORF">QVD17_19300</name>
</gene>
<sequence>MDKSSCIRRTVCCLFVTALIAINHAIVVDIKSKGATGDGKTDDGPALLNAWKEACEGASPSSVLIPPGTYMALSVVLSGPCKGPIKLQATGATIKAPPELAKFKTDSWIRIQNVSKFTMTGGTFDGQGQQTWSSTKCHNSQMTCEIPVNLRLSHVKDSLFKDVTSSNSKNFHIALWRCDNSIFDNLTINAPGNSVNTDGIHIARLNGRAQHNKLKYKDSIGSLGKYPNEEPIQGIWIKNCTITGTTNGVRIKSWPGSYPGMASDIHFEDIIMKKVGNPIMIDQEYCPHDVCKKGTSSKVKLSSVTFRKIRGTSTTKVALNLACSEEAPCDNVEVSDIRLTFHGPGGGSTNSKCLNAKPKVTGENVPQRFV</sequence>
<dbReference type="Pfam" id="PF00295">
    <property type="entry name" value="Glyco_hydro_28"/>
    <property type="match status" value="2"/>
</dbReference>
<proteinExistence type="inferred from homology"/>
<dbReference type="SMART" id="SM00710">
    <property type="entry name" value="PbH1"/>
    <property type="match status" value="3"/>
</dbReference>
<feature type="chain" id="PRO_5042183964" description="Polygalacturonase" evidence="9">
    <location>
        <begin position="26"/>
        <end position="370"/>
    </location>
</feature>
<protein>
    <recommendedName>
        <fullName evidence="12">Polygalacturonase</fullName>
    </recommendedName>
</protein>
<dbReference type="InterPro" id="IPR006626">
    <property type="entry name" value="PbH1"/>
</dbReference>
<dbReference type="InterPro" id="IPR011050">
    <property type="entry name" value="Pectin_lyase_fold/virulence"/>
</dbReference>
<evidence type="ECO:0000256" key="2">
    <source>
        <dbReference type="ARBA" id="ARBA00008834"/>
    </source>
</evidence>
<evidence type="ECO:0000256" key="4">
    <source>
        <dbReference type="ARBA" id="ARBA00022525"/>
    </source>
</evidence>
<evidence type="ECO:0000256" key="6">
    <source>
        <dbReference type="ARBA" id="ARBA00023295"/>
    </source>
</evidence>
<dbReference type="SUPFAM" id="SSF51126">
    <property type="entry name" value="Pectin lyase-like"/>
    <property type="match status" value="1"/>
</dbReference>
<evidence type="ECO:0000256" key="5">
    <source>
        <dbReference type="ARBA" id="ARBA00022801"/>
    </source>
</evidence>
<keyword evidence="4" id="KW-0964">Secreted</keyword>
<comment type="caution">
    <text evidence="10">The sequence shown here is derived from an EMBL/GenBank/DDBJ whole genome shotgun (WGS) entry which is preliminary data.</text>
</comment>
<comment type="similarity">
    <text evidence="2 8">Belongs to the glycosyl hydrolase 28 family.</text>
</comment>
<evidence type="ECO:0000256" key="7">
    <source>
        <dbReference type="ARBA" id="ARBA00023316"/>
    </source>
</evidence>
<dbReference type="InterPro" id="IPR000743">
    <property type="entry name" value="Glyco_hydro_28"/>
</dbReference>
<name>A0AAD8KJ77_TARER</name>
<dbReference type="EMBL" id="JAUHHV010000005">
    <property type="protein sequence ID" value="KAK1423989.1"/>
    <property type="molecule type" value="Genomic_DNA"/>
</dbReference>
<keyword evidence="5 8" id="KW-0378">Hydrolase</keyword>
<accession>A0AAD8KJ77</accession>
<evidence type="ECO:0000256" key="9">
    <source>
        <dbReference type="SAM" id="SignalP"/>
    </source>
</evidence>
<comment type="subcellular location">
    <subcellularLocation>
        <location evidence="1">Secreted</location>
        <location evidence="1">Cell wall</location>
    </subcellularLocation>
</comment>
<evidence type="ECO:0008006" key="12">
    <source>
        <dbReference type="Google" id="ProtNLM"/>
    </source>
</evidence>
<dbReference type="Gene3D" id="2.160.20.10">
    <property type="entry name" value="Single-stranded right-handed beta-helix, Pectin lyase-like"/>
    <property type="match status" value="1"/>
</dbReference>
<dbReference type="PANTHER" id="PTHR31375">
    <property type="match status" value="1"/>
</dbReference>
<organism evidence="10 11">
    <name type="scientific">Tagetes erecta</name>
    <name type="common">African marigold</name>
    <dbReference type="NCBI Taxonomy" id="13708"/>
    <lineage>
        <taxon>Eukaryota</taxon>
        <taxon>Viridiplantae</taxon>
        <taxon>Streptophyta</taxon>
        <taxon>Embryophyta</taxon>
        <taxon>Tracheophyta</taxon>
        <taxon>Spermatophyta</taxon>
        <taxon>Magnoliopsida</taxon>
        <taxon>eudicotyledons</taxon>
        <taxon>Gunneridae</taxon>
        <taxon>Pentapetalae</taxon>
        <taxon>asterids</taxon>
        <taxon>campanulids</taxon>
        <taxon>Asterales</taxon>
        <taxon>Asteraceae</taxon>
        <taxon>Asteroideae</taxon>
        <taxon>Heliantheae alliance</taxon>
        <taxon>Tageteae</taxon>
        <taxon>Tagetes</taxon>
    </lineage>
</organism>
<keyword evidence="9" id="KW-0732">Signal</keyword>
<evidence type="ECO:0000256" key="8">
    <source>
        <dbReference type="RuleBase" id="RU361169"/>
    </source>
</evidence>
<evidence type="ECO:0000256" key="3">
    <source>
        <dbReference type="ARBA" id="ARBA00022512"/>
    </source>
</evidence>
<keyword evidence="11" id="KW-1185">Reference proteome</keyword>
<evidence type="ECO:0000256" key="1">
    <source>
        <dbReference type="ARBA" id="ARBA00004191"/>
    </source>
</evidence>
<dbReference type="GO" id="GO:0071555">
    <property type="term" value="P:cell wall organization"/>
    <property type="evidence" value="ECO:0007669"/>
    <property type="project" value="UniProtKB-KW"/>
</dbReference>
<feature type="signal peptide" evidence="9">
    <location>
        <begin position="1"/>
        <end position="25"/>
    </location>
</feature>
<dbReference type="GO" id="GO:0004650">
    <property type="term" value="F:polygalacturonase activity"/>
    <property type="evidence" value="ECO:0007669"/>
    <property type="project" value="InterPro"/>
</dbReference>
<keyword evidence="3" id="KW-0134">Cell wall</keyword>
<keyword evidence="7" id="KW-0961">Cell wall biogenesis/degradation</keyword>